<proteinExistence type="inferred from homology"/>
<comment type="catalytic activity">
    <reaction evidence="1">
        <text>an acyl phosphate + H2O = a carboxylate + phosphate + H(+)</text>
        <dbReference type="Rhea" id="RHEA:14965"/>
        <dbReference type="ChEBI" id="CHEBI:15377"/>
        <dbReference type="ChEBI" id="CHEBI:15378"/>
        <dbReference type="ChEBI" id="CHEBI:29067"/>
        <dbReference type="ChEBI" id="CHEBI:43474"/>
        <dbReference type="ChEBI" id="CHEBI:59918"/>
        <dbReference type="EC" id="3.6.1.7"/>
    </reaction>
</comment>
<comment type="similarity">
    <text evidence="2">Belongs to the acylphosphatase family.</text>
</comment>
<dbReference type="PANTHER" id="PTHR42959">
    <property type="entry name" value="CARBAMOYLTRANSFERASE"/>
    <property type="match status" value="1"/>
</dbReference>
<accession>A0ABM7L0A3</accession>
<dbReference type="EC" id="3.6.1.7" evidence="1"/>
<dbReference type="SUPFAM" id="SSF54975">
    <property type="entry name" value="Acylphosphatase/BLUF domain-like"/>
    <property type="match status" value="1"/>
</dbReference>
<dbReference type="Pfam" id="PF00708">
    <property type="entry name" value="Acylphosphatase"/>
    <property type="match status" value="1"/>
</dbReference>
<dbReference type="EMBL" id="AP023036">
    <property type="protein sequence ID" value="BCD46140.1"/>
    <property type="molecule type" value="Genomic_DNA"/>
</dbReference>
<dbReference type="InterPro" id="IPR036046">
    <property type="entry name" value="Acylphosphatase-like_dom_sf"/>
</dbReference>
<dbReference type="Gene3D" id="3.30.70.100">
    <property type="match status" value="1"/>
</dbReference>
<evidence type="ECO:0000313" key="4">
    <source>
        <dbReference type="EMBL" id="BCD46140.1"/>
    </source>
</evidence>
<feature type="domain" description="Acylphosphatase-like" evidence="3">
    <location>
        <begin position="2"/>
        <end position="85"/>
    </location>
</feature>
<dbReference type="InterPro" id="IPR001792">
    <property type="entry name" value="Acylphosphatase-like_dom"/>
</dbReference>
<feature type="active site" evidence="1">
    <location>
        <position position="17"/>
    </location>
</feature>
<evidence type="ECO:0000256" key="1">
    <source>
        <dbReference type="PROSITE-ProRule" id="PRU00520"/>
    </source>
</evidence>
<feature type="active site" evidence="1">
    <location>
        <position position="35"/>
    </location>
</feature>
<dbReference type="PROSITE" id="PS51160">
    <property type="entry name" value="ACYLPHOSPHATASE_3"/>
    <property type="match status" value="1"/>
</dbReference>
<dbReference type="InterPro" id="IPR017968">
    <property type="entry name" value="Acylphosphatase_CS"/>
</dbReference>
<organism evidence="4 5">
    <name type="scientific">Helicobacter suis</name>
    <dbReference type="NCBI Taxonomy" id="104628"/>
    <lineage>
        <taxon>Bacteria</taxon>
        <taxon>Pseudomonadati</taxon>
        <taxon>Campylobacterota</taxon>
        <taxon>Epsilonproteobacteria</taxon>
        <taxon>Campylobacterales</taxon>
        <taxon>Helicobacteraceae</taxon>
        <taxon>Helicobacter</taxon>
    </lineage>
</organism>
<dbReference type="PROSITE" id="PS00150">
    <property type="entry name" value="ACYLPHOSPHATASE_1"/>
    <property type="match status" value="1"/>
</dbReference>
<dbReference type="RefSeq" id="WP_232088894.1">
    <property type="nucleotide sequence ID" value="NZ_AP023036.1"/>
</dbReference>
<gene>
    <name evidence="4" type="ORF">NHP190020_11790</name>
</gene>
<sequence length="85" mass="9713">MHVRIIISGRVQGVGFRPFVYKLAKELGAHGFVRNIGGRVEVVLEEALLPAFLQALKTQLPHKAYISHLEHHSHPPKNTRFYHRP</sequence>
<name>A0ABM7L0A3_9HELI</name>
<dbReference type="InterPro" id="IPR051060">
    <property type="entry name" value="Carbamoyltrans_HypF-like"/>
</dbReference>
<keyword evidence="1" id="KW-0378">Hydrolase</keyword>
<reference evidence="4 5" key="1">
    <citation type="submission" date="2020-04" db="EMBL/GenBank/DDBJ databases">
        <title>Genomic analysis of gastric non-Helicobacter pylori Helicobacters isolated in Japan.</title>
        <authorList>
            <person name="Suzuki M."/>
            <person name="Rimbara E."/>
        </authorList>
    </citation>
    <scope>NUCLEOTIDE SEQUENCE [LARGE SCALE GENOMIC DNA]</scope>
    <source>
        <strain evidence="4 5">NHP19-0020</strain>
    </source>
</reference>
<keyword evidence="5" id="KW-1185">Reference proteome</keyword>
<protein>
    <recommendedName>
        <fullName evidence="1">acylphosphatase</fullName>
        <ecNumber evidence="1">3.6.1.7</ecNumber>
    </recommendedName>
</protein>
<evidence type="ECO:0000259" key="3">
    <source>
        <dbReference type="PROSITE" id="PS51160"/>
    </source>
</evidence>
<dbReference type="PANTHER" id="PTHR42959:SF1">
    <property type="entry name" value="CARBAMOYLTRANSFERASE HYPF"/>
    <property type="match status" value="1"/>
</dbReference>
<dbReference type="Proteomes" id="UP000509742">
    <property type="component" value="Chromosome"/>
</dbReference>
<evidence type="ECO:0000313" key="5">
    <source>
        <dbReference type="Proteomes" id="UP000509742"/>
    </source>
</evidence>
<evidence type="ECO:0000256" key="2">
    <source>
        <dbReference type="RuleBase" id="RU004168"/>
    </source>
</evidence>